<feature type="transmembrane region" description="Helical" evidence="2">
    <location>
        <begin position="20"/>
        <end position="42"/>
    </location>
</feature>
<keyword evidence="2" id="KW-0812">Transmembrane</keyword>
<gene>
    <name evidence="3" type="ORF">V8G54_025981</name>
</gene>
<evidence type="ECO:0000313" key="4">
    <source>
        <dbReference type="Proteomes" id="UP001374535"/>
    </source>
</evidence>
<feature type="transmembrane region" description="Helical" evidence="2">
    <location>
        <begin position="86"/>
        <end position="106"/>
    </location>
</feature>
<sequence>MNPLNVSSSSSSSPSSSSSSSSSSVAVFFPLEFLLALVSLLPPLSSFDLVEYLGSFFFRILTTTPLSSSLSPLHSSSSFTLPSFRFPLTLFLFFSLSFSSSSLSFLGSSRNHSQVFAFRIIPLG</sequence>
<feature type="region of interest" description="Disordered" evidence="1">
    <location>
        <begin position="1"/>
        <end position="22"/>
    </location>
</feature>
<protein>
    <submittedName>
        <fullName evidence="3">Uncharacterized protein</fullName>
    </submittedName>
</protein>
<proteinExistence type="predicted"/>
<keyword evidence="2" id="KW-0472">Membrane</keyword>
<evidence type="ECO:0000313" key="3">
    <source>
        <dbReference type="EMBL" id="WVY99911.1"/>
    </source>
</evidence>
<evidence type="ECO:0000256" key="2">
    <source>
        <dbReference type="SAM" id="Phobius"/>
    </source>
</evidence>
<organism evidence="3 4">
    <name type="scientific">Vigna mungo</name>
    <name type="common">Black gram</name>
    <name type="synonym">Phaseolus mungo</name>
    <dbReference type="NCBI Taxonomy" id="3915"/>
    <lineage>
        <taxon>Eukaryota</taxon>
        <taxon>Viridiplantae</taxon>
        <taxon>Streptophyta</taxon>
        <taxon>Embryophyta</taxon>
        <taxon>Tracheophyta</taxon>
        <taxon>Spermatophyta</taxon>
        <taxon>Magnoliopsida</taxon>
        <taxon>eudicotyledons</taxon>
        <taxon>Gunneridae</taxon>
        <taxon>Pentapetalae</taxon>
        <taxon>rosids</taxon>
        <taxon>fabids</taxon>
        <taxon>Fabales</taxon>
        <taxon>Fabaceae</taxon>
        <taxon>Papilionoideae</taxon>
        <taxon>50 kb inversion clade</taxon>
        <taxon>NPAAA clade</taxon>
        <taxon>indigoferoid/millettioid clade</taxon>
        <taxon>Phaseoleae</taxon>
        <taxon>Vigna</taxon>
    </lineage>
</organism>
<evidence type="ECO:0000256" key="1">
    <source>
        <dbReference type="SAM" id="MobiDB-lite"/>
    </source>
</evidence>
<dbReference type="EMBL" id="CP144693">
    <property type="protein sequence ID" value="WVY99911.1"/>
    <property type="molecule type" value="Genomic_DNA"/>
</dbReference>
<name>A0AAQ3RMS4_VIGMU</name>
<keyword evidence="2" id="KW-1133">Transmembrane helix</keyword>
<dbReference type="Proteomes" id="UP001374535">
    <property type="component" value="Chromosome 8"/>
</dbReference>
<dbReference type="AlphaFoldDB" id="A0AAQ3RMS4"/>
<feature type="compositionally biased region" description="Low complexity" evidence="1">
    <location>
        <begin position="7"/>
        <end position="22"/>
    </location>
</feature>
<feature type="transmembrane region" description="Helical" evidence="2">
    <location>
        <begin position="49"/>
        <end position="66"/>
    </location>
</feature>
<keyword evidence="4" id="KW-1185">Reference proteome</keyword>
<reference evidence="3 4" key="1">
    <citation type="journal article" date="2023" name="Life. Sci Alliance">
        <title>Evolutionary insights into 3D genome organization and epigenetic landscape of Vigna mungo.</title>
        <authorList>
            <person name="Junaid A."/>
            <person name="Singh B."/>
            <person name="Bhatia S."/>
        </authorList>
    </citation>
    <scope>NUCLEOTIDE SEQUENCE [LARGE SCALE GENOMIC DNA]</scope>
    <source>
        <strain evidence="3">Urdbean</strain>
    </source>
</reference>
<accession>A0AAQ3RMS4</accession>